<evidence type="ECO:0000256" key="1">
    <source>
        <dbReference type="SAM" id="MobiDB-lite"/>
    </source>
</evidence>
<keyword evidence="3" id="KW-1185">Reference proteome</keyword>
<dbReference type="EMBL" id="FMHZ01000002">
    <property type="protein sequence ID" value="SCL56581.1"/>
    <property type="molecule type" value="Genomic_DNA"/>
</dbReference>
<dbReference type="PRINTS" id="PR01217">
    <property type="entry name" value="PRICHEXTENSN"/>
</dbReference>
<feature type="compositionally biased region" description="Low complexity" evidence="1">
    <location>
        <begin position="370"/>
        <end position="381"/>
    </location>
</feature>
<evidence type="ECO:0000313" key="2">
    <source>
        <dbReference type="EMBL" id="SCL56581.1"/>
    </source>
</evidence>
<dbReference type="AlphaFoldDB" id="A0A1C6URJ9"/>
<dbReference type="STRING" id="47855.GA0070606_2632"/>
<dbReference type="Proteomes" id="UP000199001">
    <property type="component" value="Unassembled WGS sequence"/>
</dbReference>
<sequence length="405" mass="41300">MSPAAACPGWRVRWAERESGRRSRAYDADVDAWRRRDDHLIRLRIEAAGFLGCAQPRTGLPVDLGVDEVVFRVLPAAELVEADARHVPGLPAPGLDVAATEVVGDGRALPKGLRPVDVGLAVVTDRRVAFAGRAGRREWAYADMLGVAHHPDAPVALLHTGDGGRLAGLRVPVTATVNFRFYLTLALAAATGERAVVEAQLDALLAAHRRARPAPPPPVVPAQAPLTALRPDRRTALAAAVATLAYATLTAGAFGPERAGPPYRADGGPGKVPATTAEPAVDAATTPPTVREPAPPEAVGPDAGVTAVPRARLAAGARTPVLRQEAAGPGGPLPGTAPAPPQAAPVPSTAPAAPAAPAPTTGPPAPVAPAPTTASPAPEPSAVGLCLDLLRLPLVDRLLCPPTGP</sequence>
<feature type="region of interest" description="Disordered" evidence="1">
    <location>
        <begin position="324"/>
        <end position="381"/>
    </location>
</feature>
<gene>
    <name evidence="2" type="ORF">GA0070606_2632</name>
</gene>
<accession>A0A1C6URJ9</accession>
<reference evidence="3" key="1">
    <citation type="submission" date="2016-06" db="EMBL/GenBank/DDBJ databases">
        <authorList>
            <person name="Varghese N."/>
            <person name="Submissions Spin"/>
        </authorList>
    </citation>
    <scope>NUCLEOTIDE SEQUENCE [LARGE SCALE GENOMIC DNA]</scope>
    <source>
        <strain evidence="3">DSM 43903</strain>
    </source>
</reference>
<proteinExistence type="predicted"/>
<evidence type="ECO:0000313" key="3">
    <source>
        <dbReference type="Proteomes" id="UP000199001"/>
    </source>
</evidence>
<feature type="compositionally biased region" description="Pro residues" evidence="1">
    <location>
        <begin position="354"/>
        <end position="369"/>
    </location>
</feature>
<name>A0A1C6URJ9_9ACTN</name>
<feature type="compositionally biased region" description="Pro residues" evidence="1">
    <location>
        <begin position="331"/>
        <end position="344"/>
    </location>
</feature>
<protein>
    <submittedName>
        <fullName evidence="2">Uncharacterized protein</fullName>
    </submittedName>
</protein>
<feature type="region of interest" description="Disordered" evidence="1">
    <location>
        <begin position="255"/>
        <end position="303"/>
    </location>
</feature>
<organism evidence="2 3">
    <name type="scientific">Micromonospora citrea</name>
    <dbReference type="NCBI Taxonomy" id="47855"/>
    <lineage>
        <taxon>Bacteria</taxon>
        <taxon>Bacillati</taxon>
        <taxon>Actinomycetota</taxon>
        <taxon>Actinomycetes</taxon>
        <taxon>Micromonosporales</taxon>
        <taxon>Micromonosporaceae</taxon>
        <taxon>Micromonospora</taxon>
    </lineage>
</organism>